<dbReference type="AlphaFoldDB" id="A0A9W9YP15"/>
<comment type="caution">
    <text evidence="1">The sequence shown here is derived from an EMBL/GenBank/DDBJ whole genome shotgun (WGS) entry which is preliminary data.</text>
</comment>
<name>A0A9W9YP15_9CNID</name>
<organism evidence="1 2">
    <name type="scientific">Desmophyllum pertusum</name>
    <dbReference type="NCBI Taxonomy" id="174260"/>
    <lineage>
        <taxon>Eukaryota</taxon>
        <taxon>Metazoa</taxon>
        <taxon>Cnidaria</taxon>
        <taxon>Anthozoa</taxon>
        <taxon>Hexacorallia</taxon>
        <taxon>Scleractinia</taxon>
        <taxon>Caryophylliina</taxon>
        <taxon>Caryophylliidae</taxon>
        <taxon>Desmophyllum</taxon>
    </lineage>
</organism>
<protein>
    <submittedName>
        <fullName evidence="1">Uncharacterized protein</fullName>
    </submittedName>
</protein>
<accession>A0A9W9YP15</accession>
<dbReference type="Proteomes" id="UP001163046">
    <property type="component" value="Unassembled WGS sequence"/>
</dbReference>
<sequence length="190" mass="20518">MTTQRQGQLFHPDLLPSPGALNGAEAALVAVHMVSGLYKGTSIKLLTLELSNIGGLLANAPPPFQPNRIPCSGQGLIQRIHDGCMHDYGTSASGDSLEIYCFGGAKRFCLSGELCPWRNQRSAACSAMFELATCSMGGLSGKEMADAWGVDQHCTRRCRGWFLWRRCWNDCHCSGSSYRNVDCVAGSVQA</sequence>
<gene>
    <name evidence="1" type="ORF">OS493_016975</name>
</gene>
<keyword evidence="2" id="KW-1185">Reference proteome</keyword>
<proteinExistence type="predicted"/>
<dbReference type="EMBL" id="MU827310">
    <property type="protein sequence ID" value="KAJ7360343.1"/>
    <property type="molecule type" value="Genomic_DNA"/>
</dbReference>
<dbReference type="OrthoDB" id="9983752at2759"/>
<evidence type="ECO:0000313" key="1">
    <source>
        <dbReference type="EMBL" id="KAJ7360343.1"/>
    </source>
</evidence>
<reference evidence="1" key="1">
    <citation type="submission" date="2023-01" db="EMBL/GenBank/DDBJ databases">
        <title>Genome assembly of the deep-sea coral Lophelia pertusa.</title>
        <authorList>
            <person name="Herrera S."/>
            <person name="Cordes E."/>
        </authorList>
    </citation>
    <scope>NUCLEOTIDE SEQUENCE</scope>
    <source>
        <strain evidence="1">USNM1676648</strain>
        <tissue evidence="1">Polyp</tissue>
    </source>
</reference>
<evidence type="ECO:0000313" key="2">
    <source>
        <dbReference type="Proteomes" id="UP001163046"/>
    </source>
</evidence>